<dbReference type="Proteomes" id="UP000887222">
    <property type="component" value="Unassembled WGS sequence"/>
</dbReference>
<gene>
    <name evidence="1" type="ORF">NCCP691_13910</name>
</gene>
<keyword evidence="2" id="KW-1185">Reference proteome</keyword>
<dbReference type="EMBL" id="BPMK01000005">
    <property type="protein sequence ID" value="GIZ51377.1"/>
    <property type="molecule type" value="Genomic_DNA"/>
</dbReference>
<evidence type="ECO:0000313" key="2">
    <source>
        <dbReference type="Proteomes" id="UP000887222"/>
    </source>
</evidence>
<reference evidence="1 2" key="1">
    <citation type="journal article" date="2022" name="Int. J. Syst. Evol. Microbiol.">
        <title>Noviherbaspirillum aridicola sp. nov., isolated from an arid soil in Pakistan.</title>
        <authorList>
            <person name="Khan I.U."/>
            <person name="Saqib M."/>
            <person name="Amin A."/>
            <person name="Hussain F."/>
            <person name="Li L."/>
            <person name="Liu Y.H."/>
            <person name="Fang B.Z."/>
            <person name="Ahmed I."/>
            <person name="Li W.J."/>
        </authorList>
    </citation>
    <scope>NUCLEOTIDE SEQUENCE [LARGE SCALE GENOMIC DNA]</scope>
    <source>
        <strain evidence="1 2">NCCP-691</strain>
    </source>
</reference>
<sequence>MDKAPASLVGEMSIMDTSGHKQLKWKMDNLDEIAVARQTFDTLVKEGYSAFGSRNKTEAKQTVKEFDPTMEDVVMVPRTVGG</sequence>
<name>A0ABQ4Q2V5_9BURK</name>
<evidence type="ECO:0000313" key="1">
    <source>
        <dbReference type="EMBL" id="GIZ51377.1"/>
    </source>
</evidence>
<protein>
    <submittedName>
        <fullName evidence="1">Uncharacterized protein</fullName>
    </submittedName>
</protein>
<comment type="caution">
    <text evidence="1">The sequence shown here is derived from an EMBL/GenBank/DDBJ whole genome shotgun (WGS) entry which is preliminary data.</text>
</comment>
<accession>A0ABQ4Q2V5</accession>
<organism evidence="1 2">
    <name type="scientific">Noviherbaspirillum aridicola</name>
    <dbReference type="NCBI Taxonomy" id="2849687"/>
    <lineage>
        <taxon>Bacteria</taxon>
        <taxon>Pseudomonadati</taxon>
        <taxon>Pseudomonadota</taxon>
        <taxon>Betaproteobacteria</taxon>
        <taxon>Burkholderiales</taxon>
        <taxon>Oxalobacteraceae</taxon>
        <taxon>Noviherbaspirillum</taxon>
    </lineage>
</organism>
<proteinExistence type="predicted"/>